<evidence type="ECO:0000259" key="2">
    <source>
        <dbReference type="PROSITE" id="PS50141"/>
    </source>
</evidence>
<organism evidence="3 4">
    <name type="scientific">Knufia fluminis</name>
    <dbReference type="NCBI Taxonomy" id="191047"/>
    <lineage>
        <taxon>Eukaryota</taxon>
        <taxon>Fungi</taxon>
        <taxon>Dikarya</taxon>
        <taxon>Ascomycota</taxon>
        <taxon>Pezizomycotina</taxon>
        <taxon>Eurotiomycetes</taxon>
        <taxon>Chaetothyriomycetidae</taxon>
        <taxon>Chaetothyriales</taxon>
        <taxon>Trichomeriaceae</taxon>
        <taxon>Knufia</taxon>
    </lineage>
</organism>
<dbReference type="PANTHER" id="PTHR47803">
    <property type="entry name" value="TRNA-SPECIFIC ADENOSINE DEAMINASE 1"/>
    <property type="match status" value="1"/>
</dbReference>
<dbReference type="AlphaFoldDB" id="A0AAN8I6Z7"/>
<dbReference type="GO" id="GO:0003723">
    <property type="term" value="F:RNA binding"/>
    <property type="evidence" value="ECO:0007669"/>
    <property type="project" value="InterPro"/>
</dbReference>
<evidence type="ECO:0000313" key="4">
    <source>
        <dbReference type="Proteomes" id="UP001316803"/>
    </source>
</evidence>
<gene>
    <name evidence="3" type="ORF">OHC33_003915</name>
</gene>
<dbReference type="Pfam" id="PF02137">
    <property type="entry name" value="A_deamin"/>
    <property type="match status" value="1"/>
</dbReference>
<evidence type="ECO:0000256" key="1">
    <source>
        <dbReference type="SAM" id="MobiDB-lite"/>
    </source>
</evidence>
<accession>A0AAN8I6Z7</accession>
<dbReference type="PANTHER" id="PTHR47803:SF1">
    <property type="entry name" value="TRNA-SPECIFIC ADENOSINE DEAMINASE 1"/>
    <property type="match status" value="1"/>
</dbReference>
<dbReference type="PROSITE" id="PS50141">
    <property type="entry name" value="A_DEAMIN_EDITASE"/>
    <property type="match status" value="1"/>
</dbReference>
<comment type="caution">
    <text evidence="3">The sequence shown here is derived from an EMBL/GenBank/DDBJ whole genome shotgun (WGS) entry which is preliminary data.</text>
</comment>
<dbReference type="InterPro" id="IPR042935">
    <property type="entry name" value="Tad1"/>
</dbReference>
<feature type="region of interest" description="Disordered" evidence="1">
    <location>
        <begin position="1"/>
        <end position="22"/>
    </location>
</feature>
<sequence length="414" mass="45242">MSAIVLNHSSESRQIPGNDTDQLQGGGAKLISLATGTKSLPVSALPRCNGLVLHDCHAEILALRGLNRWLLSEIECLLRDTGYQSQWLETTHSSADESTSLPPFRFRQGVEISLFSTEAPCGDASMELLMAAAEAAGQDISPWPSRAEHEGRATKNGSGLPLGRGFFSNLSALRRKPARADAELSMSKSCTDKLMLKQFTGLLSFPLDSFIQRTPETFLTRVIVYQDQFSATGYARALGPEGRLRAILAQDEGGACNTARFFEVCTLPSDYQPFEFGKQGGRQEGVRKNKASKFSALWVAGGGGLEVDATVEVLVNGVKQGFKQFDERERKGSVTCRRNMVRKEAELRRLLMERGIAAPVLESGMPCSYSDAKSSPSREHRNSVKQLVLAGLGGWPKEYLRDDFDLDISSSSIQ</sequence>
<evidence type="ECO:0000313" key="3">
    <source>
        <dbReference type="EMBL" id="KAK5955234.1"/>
    </source>
</evidence>
<dbReference type="EMBL" id="JAKLMC020000007">
    <property type="protein sequence ID" value="KAK5955234.1"/>
    <property type="molecule type" value="Genomic_DNA"/>
</dbReference>
<dbReference type="Proteomes" id="UP001316803">
    <property type="component" value="Unassembled WGS sequence"/>
</dbReference>
<proteinExistence type="predicted"/>
<keyword evidence="4" id="KW-1185">Reference proteome</keyword>
<dbReference type="GO" id="GO:0043829">
    <property type="term" value="F:tRNA-specific adenosine-37 deaminase activity"/>
    <property type="evidence" value="ECO:0007669"/>
    <property type="project" value="TreeGrafter"/>
</dbReference>
<dbReference type="SMART" id="SM00552">
    <property type="entry name" value="ADEAMc"/>
    <property type="match status" value="1"/>
</dbReference>
<reference evidence="3 4" key="1">
    <citation type="submission" date="2022-12" db="EMBL/GenBank/DDBJ databases">
        <title>Genomic features and morphological characterization of a novel Knufia sp. strain isolated from spacecraft assembly facility.</title>
        <authorList>
            <person name="Teixeira M."/>
            <person name="Chander A.M."/>
            <person name="Stajich J.E."/>
            <person name="Venkateswaran K."/>
        </authorList>
    </citation>
    <scope>NUCLEOTIDE SEQUENCE [LARGE SCALE GENOMIC DNA]</scope>
    <source>
        <strain evidence="3 4">FJI-L2-BK-P2</strain>
    </source>
</reference>
<name>A0AAN8I6Z7_9EURO</name>
<feature type="compositionally biased region" description="Polar residues" evidence="1">
    <location>
        <begin position="7"/>
        <end position="22"/>
    </location>
</feature>
<dbReference type="InterPro" id="IPR002466">
    <property type="entry name" value="A_deamin"/>
</dbReference>
<dbReference type="GO" id="GO:0002100">
    <property type="term" value="P:tRNA wobble adenosine to inosine editing"/>
    <property type="evidence" value="ECO:0007669"/>
    <property type="project" value="InterPro"/>
</dbReference>
<feature type="domain" description="A to I editase" evidence="2">
    <location>
        <begin position="32"/>
        <end position="373"/>
    </location>
</feature>
<protein>
    <recommendedName>
        <fullName evidence="2">A to I editase domain-containing protein</fullName>
    </recommendedName>
</protein>